<evidence type="ECO:0000313" key="5">
    <source>
        <dbReference type="Proteomes" id="UP000092607"/>
    </source>
</evidence>
<evidence type="ECO:0000256" key="1">
    <source>
        <dbReference type="SAM" id="SignalP"/>
    </source>
</evidence>
<feature type="signal peptide" evidence="1">
    <location>
        <begin position="1"/>
        <end position="21"/>
    </location>
</feature>
<protein>
    <recommendedName>
        <fullName evidence="2">PepSY domain-containing protein</fullName>
    </recommendedName>
</protein>
<feature type="chain" id="PRO_5044555882" description="PepSY domain-containing protein" evidence="1">
    <location>
        <begin position="22"/>
        <end position="98"/>
    </location>
</feature>
<dbReference type="Pfam" id="PF13670">
    <property type="entry name" value="PepSY_2"/>
    <property type="match status" value="1"/>
</dbReference>
<evidence type="ECO:0000313" key="6">
    <source>
        <dbReference type="Proteomes" id="UP000254107"/>
    </source>
</evidence>
<dbReference type="EMBL" id="LZMS01000024">
    <property type="protein sequence ID" value="OBX65864.1"/>
    <property type="molecule type" value="Genomic_DNA"/>
</dbReference>
<reference evidence="3 5" key="1">
    <citation type="submission" date="2016-06" db="EMBL/GenBank/DDBJ databases">
        <title>Draft genome of Moraxella lacunata CCUG 57757A.</title>
        <authorList>
            <person name="Salva-Serra F."/>
            <person name="Engstrom-Jakobsson H."/>
            <person name="Thorell K."/>
            <person name="Gonzales-Siles L."/>
            <person name="Karlsson R."/>
            <person name="Boulund F."/>
            <person name="Engstrand L."/>
            <person name="Kristiansson E."/>
            <person name="Moore E."/>
        </authorList>
    </citation>
    <scope>NUCLEOTIDE SEQUENCE [LARGE SCALE GENOMIC DNA]</scope>
    <source>
        <strain evidence="3 5">CCUG 57757A</strain>
    </source>
</reference>
<sequence>MKKILASILALSLLAPVAAFADYEDMIERQIYMDPSYQANVQKAVKILQDRGYRIKDIEPGVHLGQKILDVEAYKDFQEYDVYLSYPDLKIISERIDW</sequence>
<dbReference type="RefSeq" id="WP_065256757.1">
    <property type="nucleotide sequence ID" value="NZ_JARDJM010000002.1"/>
</dbReference>
<dbReference type="Proteomes" id="UP000092607">
    <property type="component" value="Unassembled WGS sequence"/>
</dbReference>
<dbReference type="Proteomes" id="UP000254107">
    <property type="component" value="Unassembled WGS sequence"/>
</dbReference>
<feature type="domain" description="PepSY" evidence="2">
    <location>
        <begin position="6"/>
        <end position="94"/>
    </location>
</feature>
<organism evidence="3 5">
    <name type="scientific">Moraxella lacunata</name>
    <dbReference type="NCBI Taxonomy" id="477"/>
    <lineage>
        <taxon>Bacteria</taxon>
        <taxon>Pseudomonadati</taxon>
        <taxon>Pseudomonadota</taxon>
        <taxon>Gammaproteobacteria</taxon>
        <taxon>Moraxellales</taxon>
        <taxon>Moraxellaceae</taxon>
        <taxon>Moraxella</taxon>
    </lineage>
</organism>
<reference evidence="4 6" key="2">
    <citation type="submission" date="2018-06" db="EMBL/GenBank/DDBJ databases">
        <authorList>
            <consortium name="Pathogen Informatics"/>
            <person name="Doyle S."/>
        </authorList>
    </citation>
    <scope>NUCLEOTIDE SEQUENCE [LARGE SCALE GENOMIC DNA]</scope>
    <source>
        <strain evidence="4 6">NCTC7911</strain>
    </source>
</reference>
<keyword evidence="6" id="KW-1185">Reference proteome</keyword>
<dbReference type="OrthoDB" id="6647923at2"/>
<dbReference type="AlphaFoldDB" id="A0A1B8Q7R3"/>
<dbReference type="EMBL" id="UGQC01000001">
    <property type="protein sequence ID" value="STY99936.1"/>
    <property type="molecule type" value="Genomic_DNA"/>
</dbReference>
<dbReference type="GeneID" id="302269918"/>
<evidence type="ECO:0000313" key="4">
    <source>
        <dbReference type="EMBL" id="STY99936.1"/>
    </source>
</evidence>
<gene>
    <name evidence="3" type="ORF">A9309_01560</name>
    <name evidence="4" type="ORF">NCTC7911_01317</name>
</gene>
<evidence type="ECO:0000259" key="2">
    <source>
        <dbReference type="Pfam" id="PF13670"/>
    </source>
</evidence>
<accession>A0A1B8Q7R3</accession>
<proteinExistence type="predicted"/>
<evidence type="ECO:0000313" key="3">
    <source>
        <dbReference type="EMBL" id="OBX65864.1"/>
    </source>
</evidence>
<dbReference type="InterPro" id="IPR025711">
    <property type="entry name" value="PepSY"/>
</dbReference>
<keyword evidence="1" id="KW-0732">Signal</keyword>
<name>A0A1B8Q7R3_MORLA</name>